<dbReference type="PaxDb" id="547559-Nmag_1906"/>
<dbReference type="PANTHER" id="PTHR39550">
    <property type="entry name" value="SLL0658 PROTEIN"/>
    <property type="match status" value="1"/>
</dbReference>
<accession>D3SV69</accession>
<evidence type="ECO:0000313" key="1">
    <source>
        <dbReference type="EMBL" id="ADD05477.1"/>
    </source>
</evidence>
<dbReference type="eggNOG" id="arCOG00717">
    <property type="taxonomic scope" value="Archaea"/>
</dbReference>
<dbReference type="EMBL" id="AOHS01000037">
    <property type="protein sequence ID" value="ELY29216.1"/>
    <property type="molecule type" value="Genomic_DNA"/>
</dbReference>
<proteinExistence type="predicted"/>
<dbReference type="GeneID" id="8824747"/>
<dbReference type="STRING" id="547559.Nmag_1906"/>
<gene>
    <name evidence="1" type="ordered locus">Nmag_1906</name>
    <name evidence="2" type="ORF">C500_10870</name>
</gene>
<dbReference type="Proteomes" id="UP000001879">
    <property type="component" value="Chromosome"/>
</dbReference>
<dbReference type="OrthoDB" id="323844at2157"/>
<reference evidence="1" key="4">
    <citation type="submission" date="2016-09" db="EMBL/GenBank/DDBJ databases">
        <authorList>
            <person name="Pfeiffer F."/>
        </authorList>
    </citation>
    <scope>NUCLEOTIDE SEQUENCE</scope>
    <source>
        <strain evidence="1">ATCC 43099</strain>
    </source>
</reference>
<dbReference type="Pfam" id="PF11848">
    <property type="entry name" value="DUF3368"/>
    <property type="match status" value="1"/>
</dbReference>
<dbReference type="AlphaFoldDB" id="D3SV69"/>
<evidence type="ECO:0000313" key="2">
    <source>
        <dbReference type="EMBL" id="ELY29216.1"/>
    </source>
</evidence>
<evidence type="ECO:0000313" key="4">
    <source>
        <dbReference type="Proteomes" id="UP000011543"/>
    </source>
</evidence>
<dbReference type="Proteomes" id="UP000011543">
    <property type="component" value="Unassembled WGS sequence"/>
</dbReference>
<dbReference type="PATRIC" id="fig|547559.17.peg.2151"/>
<dbReference type="RefSeq" id="WP_004267546.1">
    <property type="nucleotide sequence ID" value="NC_013922.1"/>
</dbReference>
<organism evidence="1 3">
    <name type="scientific">Natrialba magadii (strain ATCC 43099 / DSM 3394 / CCM 3739 / CIP 104546 / IAM 13178 / JCM 8861 / NBRC 102185 / NCIMB 2190 / MS3)</name>
    <name type="common">Natronobacterium magadii</name>
    <dbReference type="NCBI Taxonomy" id="547559"/>
    <lineage>
        <taxon>Archaea</taxon>
        <taxon>Methanobacteriati</taxon>
        <taxon>Methanobacteriota</taxon>
        <taxon>Stenosarchaea group</taxon>
        <taxon>Halobacteria</taxon>
        <taxon>Halobacteriales</taxon>
        <taxon>Natrialbaceae</taxon>
        <taxon>Natrialba</taxon>
    </lineage>
</organism>
<dbReference type="HOGENOM" id="CLU_115769_0_1_2"/>
<keyword evidence="3" id="KW-1185">Reference proteome</keyword>
<protein>
    <submittedName>
        <fullName evidence="1">DUF3368 domain protein</fullName>
    </submittedName>
</protein>
<dbReference type="EMBL" id="CP001932">
    <property type="protein sequence ID" value="ADD05477.1"/>
    <property type="molecule type" value="Genomic_DNA"/>
</dbReference>
<name>D3SV69_NATMM</name>
<reference evidence="1 3" key="2">
    <citation type="journal article" date="2012" name="BMC Genomics">
        <title>A comparative genomics perspective on the genetic content of the alkaliphilic haloarchaeon Natrialba magadii ATCC 43099T.</title>
        <authorList>
            <person name="Siddaramappa S."/>
            <person name="Challacombe J.F."/>
            <person name="Decastro R.E."/>
            <person name="Pfeiffer F."/>
            <person name="Sastre D.E."/>
            <person name="Gimenez M.I."/>
            <person name="Paggi R.A."/>
            <person name="Detter J.C."/>
            <person name="Davenport K.W."/>
            <person name="Goodwin L.A."/>
            <person name="Kyrpides N."/>
            <person name="Tapia R."/>
            <person name="Pitluck S."/>
            <person name="Lucas S."/>
            <person name="Woyke T."/>
            <person name="Maupin-Furlow J.A."/>
        </authorList>
    </citation>
    <scope>NUCLEOTIDE SEQUENCE [LARGE SCALE GENOMIC DNA]</scope>
    <source>
        <strain evidence="1">ATCC 43099</strain>
        <strain evidence="3">ATCC 43099 / DSM 3394 / CCM 3739 / CIP 104546 / IAM 13178 / JCM 8861 / NBRC 102185 / NCIMB 2190 / MS3</strain>
    </source>
</reference>
<reference evidence="2 4" key="3">
    <citation type="journal article" date="2014" name="PLoS Genet.">
        <title>Phylogenetically driven sequencing of extremely halophilic archaea reveals strategies for static and dynamic osmo-response.</title>
        <authorList>
            <person name="Becker E.A."/>
            <person name="Seitzer P.M."/>
            <person name="Tritt A."/>
            <person name="Larsen D."/>
            <person name="Krusor M."/>
            <person name="Yao A.I."/>
            <person name="Wu D."/>
            <person name="Madern D."/>
            <person name="Eisen J.A."/>
            <person name="Darling A.E."/>
            <person name="Facciotti M.T."/>
        </authorList>
    </citation>
    <scope>NUCLEOTIDE SEQUENCE [LARGE SCALE GENOMIC DNA]</scope>
    <source>
        <strain evidence="4">ATCC 43099 / DSM 3394 / CCM 3739 / CIP 104546 / IAM 13178 / JCM 8861 / NBRC 102185 / NCIMB 2190 / MS3</strain>
        <strain evidence="2">MS-3</strain>
    </source>
</reference>
<reference evidence="3" key="1">
    <citation type="submission" date="2010-02" db="EMBL/GenBank/DDBJ databases">
        <title>Complete sequence of chromosome of Natrialba magadii ATCC 43099.</title>
        <authorList>
            <consortium name="US DOE Joint Genome Institute"/>
            <person name="Lucas S."/>
            <person name="Copeland A."/>
            <person name="Lapidus A."/>
            <person name="Cheng J.-F."/>
            <person name="Bruce D."/>
            <person name="Goodwin L."/>
            <person name="Pitluck S."/>
            <person name="Davenport K."/>
            <person name="Saunders E."/>
            <person name="Detter J.C."/>
            <person name="Han C."/>
            <person name="Tapia R."/>
            <person name="Land M."/>
            <person name="Hauser L."/>
            <person name="Kyrpides N."/>
            <person name="Mikhailova N."/>
            <person name="De Castro R.E."/>
            <person name="Maupin-Furlow J.A."/>
            <person name="Woyke T."/>
        </authorList>
    </citation>
    <scope>NUCLEOTIDE SEQUENCE [LARGE SCALE GENOMIC DNA]</scope>
    <source>
        <strain evidence="3">ATCC 43099 / DSM 3394 / CCM 3739 / CIP 104546 / IAM 13178 / JCM 8861 / NBRC 102185 / NCIMB 2190 / MS3</strain>
    </source>
</reference>
<dbReference type="PANTHER" id="PTHR39550:SF1">
    <property type="entry name" value="SLL0658 PROTEIN"/>
    <property type="match status" value="1"/>
</dbReference>
<dbReference type="KEGG" id="nmg:Nmag_1906"/>
<sequence>MWVFDATPLIYLAKVEQLYVLSHLSGRCRVPEPVYEEVVPAGLEAGYSDAHRIEQGIEDGALEVVPVKETPLTDRLRENPTLSDADIAVLGCAAAIDATAVMDEAAGRRAAAVEDIQTRGTAYLVLQCAKRGRISVTTARETIDAMIDAGWYCAPNLYAKLVRKLESFEE</sequence>
<evidence type="ECO:0000313" key="3">
    <source>
        <dbReference type="Proteomes" id="UP000001879"/>
    </source>
</evidence>
<dbReference type="InterPro" id="IPR021799">
    <property type="entry name" value="PIN-like_prokaryotic"/>
</dbReference>